<comment type="caution">
    <text evidence="1">The sequence shown here is derived from an EMBL/GenBank/DDBJ whole genome shotgun (WGS) entry which is preliminary data.</text>
</comment>
<dbReference type="EMBL" id="RGET01000115">
    <property type="protein sequence ID" value="NBN88410.1"/>
    <property type="molecule type" value="Genomic_DNA"/>
</dbReference>
<reference evidence="1" key="1">
    <citation type="submission" date="2018-10" db="EMBL/GenBank/DDBJ databases">
        <title>Iterative Subtractive Binning of Freshwater Chronoseries Metagenomes Recovers Nearly Complete Genomes from over Four Hundred Novel Species.</title>
        <authorList>
            <person name="Rodriguez-R L.M."/>
            <person name="Tsementzi D."/>
            <person name="Luo C."/>
            <person name="Konstantinidis K.T."/>
        </authorList>
    </citation>
    <scope>NUCLEOTIDE SEQUENCE</scope>
    <source>
        <strain evidence="1">WB7_6_001</strain>
    </source>
</reference>
<proteinExistence type="predicted"/>
<gene>
    <name evidence="1" type="ORF">EBV32_04920</name>
</gene>
<evidence type="ECO:0000313" key="2">
    <source>
        <dbReference type="Proteomes" id="UP000713222"/>
    </source>
</evidence>
<evidence type="ECO:0000313" key="1">
    <source>
        <dbReference type="EMBL" id="NBN88410.1"/>
    </source>
</evidence>
<sequence>MASKDPAALFYIDKWLIATAEMDADTRGWYLNLILHQYDKKSLPDSIESLAVLANVKFSEYERFKQVFEQVLKQKFIKQEDGRLRQEFAAEVIQGREKFTEKRELSGRIGYVIKIAKGIYPNDYKYYEYLKKEVDFNDIDTKDEQVLKQMLKQMHELYININKDIIISSNNNKEDKREKSKLLWNYLLSSKQWIDPLIMKHQSNTELMTIALKDFFVIQNLIENPREDAEEVKKHFANWLKTNPPKKVSKDYNALMEGKHGEDYYVSLTPVSEERIEEMIKEGWVQTPQGMVKRIKK</sequence>
<accession>A0A964XRU1</accession>
<protein>
    <submittedName>
        <fullName evidence="1">DUF1376 domain-containing protein</fullName>
    </submittedName>
</protein>
<dbReference type="Proteomes" id="UP000713222">
    <property type="component" value="Unassembled WGS sequence"/>
</dbReference>
<dbReference type="AlphaFoldDB" id="A0A964XRU1"/>
<name>A0A964XRU1_9PROT</name>
<organism evidence="1 2">
    <name type="scientific">Candidatus Fonsibacter lacus</name>
    <dbReference type="NCBI Taxonomy" id="2576439"/>
    <lineage>
        <taxon>Bacteria</taxon>
        <taxon>Pseudomonadati</taxon>
        <taxon>Pseudomonadota</taxon>
        <taxon>Alphaproteobacteria</taxon>
        <taxon>Candidatus Pelagibacterales</taxon>
        <taxon>Candidatus Pelagibacterales incertae sedis</taxon>
        <taxon>Candidatus Fonsibacter</taxon>
    </lineage>
</organism>